<dbReference type="EMBL" id="PYGC01000008">
    <property type="protein sequence ID" value="PSK81667.1"/>
    <property type="molecule type" value="Genomic_DNA"/>
</dbReference>
<proteinExistence type="predicted"/>
<reference evidence="3 6" key="2">
    <citation type="submission" date="2019-10" db="EMBL/GenBank/DDBJ databases">
        <title>Prolixibacter strains distinguished by the presence of nitrate reductase genes were adept at nitrate-dependent anaerobic corrosion of metallic iron and carbon steel.</title>
        <authorList>
            <person name="Iino T."/>
            <person name="Shono N."/>
            <person name="Ito K."/>
            <person name="Nakamura R."/>
            <person name="Sueoka K."/>
            <person name="Harayama S."/>
            <person name="Ohkuma M."/>
        </authorList>
    </citation>
    <scope>NUCLEOTIDE SEQUENCE [LARGE SCALE GENOMIC DNA]</scope>
    <source>
        <strain evidence="3 6">MIC1-1</strain>
    </source>
</reference>
<comment type="caution">
    <text evidence="4">The sequence shown here is derived from an EMBL/GenBank/DDBJ whole genome shotgun (WGS) entry which is preliminary data.</text>
</comment>
<dbReference type="OrthoDB" id="9808275at2"/>
<evidence type="ECO:0000256" key="1">
    <source>
        <dbReference type="ARBA" id="ARBA00022723"/>
    </source>
</evidence>
<reference evidence="4 5" key="1">
    <citation type="submission" date="2018-03" db="EMBL/GenBank/DDBJ databases">
        <title>Genomic Encyclopedia of Archaeal and Bacterial Type Strains, Phase II (KMG-II): from individual species to whole genera.</title>
        <authorList>
            <person name="Goeker M."/>
        </authorList>
    </citation>
    <scope>NUCLEOTIDE SEQUENCE [LARGE SCALE GENOMIC DNA]</scope>
    <source>
        <strain evidence="4 5">DSM 27267</strain>
    </source>
</reference>
<dbReference type="GO" id="GO:0016853">
    <property type="term" value="F:isomerase activity"/>
    <property type="evidence" value="ECO:0007669"/>
    <property type="project" value="UniProtKB-KW"/>
</dbReference>
<dbReference type="EMBL" id="BLAU01000001">
    <property type="protein sequence ID" value="GET21191.1"/>
    <property type="molecule type" value="Genomic_DNA"/>
</dbReference>
<evidence type="ECO:0000256" key="2">
    <source>
        <dbReference type="ARBA" id="ARBA00022833"/>
    </source>
</evidence>
<dbReference type="Gene3D" id="2.60.120.10">
    <property type="entry name" value="Jelly Rolls"/>
    <property type="match status" value="2"/>
</dbReference>
<dbReference type="CDD" id="cd07010">
    <property type="entry name" value="cupin_PMI_type_I_N_bac"/>
    <property type="match status" value="1"/>
</dbReference>
<evidence type="ECO:0000313" key="3">
    <source>
        <dbReference type="EMBL" id="GET21191.1"/>
    </source>
</evidence>
<dbReference type="GO" id="GO:0046872">
    <property type="term" value="F:metal ion binding"/>
    <property type="evidence" value="ECO:0007669"/>
    <property type="project" value="UniProtKB-KW"/>
</dbReference>
<evidence type="ECO:0000313" key="5">
    <source>
        <dbReference type="Proteomes" id="UP000240621"/>
    </source>
</evidence>
<dbReference type="SUPFAM" id="SSF51182">
    <property type="entry name" value="RmlC-like cupins"/>
    <property type="match status" value="1"/>
</dbReference>
<protein>
    <submittedName>
        <fullName evidence="4">Mannose-6-phosphate isomerase class I</fullName>
    </submittedName>
</protein>
<dbReference type="AlphaFoldDB" id="A0A2P8C9M0"/>
<gene>
    <name evidence="4" type="ORF">CLV93_10865</name>
    <name evidence="3" type="ORF">JCM18694_14370</name>
</gene>
<dbReference type="InterPro" id="IPR011051">
    <property type="entry name" value="RmlC_Cupin_sf"/>
</dbReference>
<dbReference type="Proteomes" id="UP000396862">
    <property type="component" value="Unassembled WGS sequence"/>
</dbReference>
<evidence type="ECO:0000313" key="6">
    <source>
        <dbReference type="Proteomes" id="UP000396862"/>
    </source>
</evidence>
<keyword evidence="2" id="KW-0862">Zinc</keyword>
<keyword evidence="1" id="KW-0479">Metal-binding</keyword>
<evidence type="ECO:0000313" key="4">
    <source>
        <dbReference type="EMBL" id="PSK81667.1"/>
    </source>
</evidence>
<dbReference type="InterPro" id="IPR014710">
    <property type="entry name" value="RmlC-like_jellyroll"/>
</dbReference>
<organism evidence="4 5">
    <name type="scientific">Prolixibacter denitrificans</name>
    <dbReference type="NCBI Taxonomy" id="1541063"/>
    <lineage>
        <taxon>Bacteria</taxon>
        <taxon>Pseudomonadati</taxon>
        <taxon>Bacteroidota</taxon>
        <taxon>Bacteroidia</taxon>
        <taxon>Marinilabiliales</taxon>
        <taxon>Prolixibacteraceae</taxon>
        <taxon>Prolixibacter</taxon>
    </lineage>
</organism>
<dbReference type="PANTHER" id="PTHR42742">
    <property type="entry name" value="TRANSCRIPTIONAL REPRESSOR MPRA"/>
    <property type="match status" value="1"/>
</dbReference>
<accession>A0A2P8C9M0</accession>
<keyword evidence="4" id="KW-0413">Isomerase</keyword>
<keyword evidence="6" id="KW-1185">Reference proteome</keyword>
<dbReference type="Proteomes" id="UP000240621">
    <property type="component" value="Unassembled WGS sequence"/>
</dbReference>
<dbReference type="InterPro" id="IPR051804">
    <property type="entry name" value="Carb_Metab_Reg_Kinase/Isom"/>
</dbReference>
<name>A0A2P8C9M0_9BACT</name>
<dbReference type="PANTHER" id="PTHR42742:SF3">
    <property type="entry name" value="FRUCTOKINASE"/>
    <property type="match status" value="1"/>
</dbReference>
<sequence>MEQKRNTTQFLMPYHLSDHVSDGYDIYPSYKLGSDKIHTDFKSLAKRISSDSISLIDGYAGVDFAFIRKRLESELQEMGLKINWVNTEDLFKSESEIDQLIEPFMGESDSIFGSRATIELSDYFDQSKLNDIKISSNADINIVYGAGAQLVGLKGTLVYIDLPKNELQFRARANFARNLGTSQVFDMRTTYKRFYFVDWVVLNRHKKQILKQIDVIVDGQGEEHITWMEGDDLRTGLNEMGKSLFRVRPWFEPGVWGGSWMKENIKGVNPDVPNYAWSFELITPENGIVFESNKNLLEVSFDFLMYQEGDAVMGKHREVYGDEFPIRFDFLDTFDGGNLSIQCHPYLEYAKEHFGEQITQEETYYILDKKEDASVYLGFQEDIQPEEFRMALWDSFNTNKELDITRYVQKHSAQKHDLFLIPPGTIHGSGIDNLVLEISTTPYIFTFKMYDWVRPDLNGKPRPLNIEHGMKNLDFERKGERVKSELISQPQLVNEGSDWKQYELPTHEEHSYRVNRYHFDTEITIQTEGKFNVLSLVEGSTIEVETENGSKQIFKFAETFVVPAAAVSYTIKNNSDKEATVVVAFMK</sequence>